<keyword evidence="3" id="KW-0418">Kinase</keyword>
<evidence type="ECO:0000259" key="2">
    <source>
        <dbReference type="Pfam" id="PF06580"/>
    </source>
</evidence>
<dbReference type="InterPro" id="IPR036890">
    <property type="entry name" value="HATPase_C_sf"/>
</dbReference>
<feature type="domain" description="Signal transduction histidine kinase internal region" evidence="2">
    <location>
        <begin position="175"/>
        <end position="252"/>
    </location>
</feature>
<evidence type="ECO:0000256" key="1">
    <source>
        <dbReference type="SAM" id="Phobius"/>
    </source>
</evidence>
<dbReference type="GO" id="GO:0016301">
    <property type="term" value="F:kinase activity"/>
    <property type="evidence" value="ECO:0007669"/>
    <property type="project" value="UniProtKB-KW"/>
</dbReference>
<organism evidence="3 4">
    <name type="scientific">Rhodocytophaga aerolata</name>
    <dbReference type="NCBI Taxonomy" id="455078"/>
    <lineage>
        <taxon>Bacteria</taxon>
        <taxon>Pseudomonadati</taxon>
        <taxon>Bacteroidota</taxon>
        <taxon>Cytophagia</taxon>
        <taxon>Cytophagales</taxon>
        <taxon>Rhodocytophagaceae</taxon>
        <taxon>Rhodocytophaga</taxon>
    </lineage>
</organism>
<keyword evidence="1" id="KW-1133">Transmembrane helix</keyword>
<keyword evidence="3" id="KW-0808">Transferase</keyword>
<dbReference type="Pfam" id="PF06580">
    <property type="entry name" value="His_kinase"/>
    <property type="match status" value="1"/>
</dbReference>
<dbReference type="SUPFAM" id="SSF55874">
    <property type="entry name" value="ATPase domain of HSP90 chaperone/DNA topoisomerase II/histidine kinase"/>
    <property type="match status" value="1"/>
</dbReference>
<gene>
    <name evidence="3" type="ORF">Q0590_32015</name>
</gene>
<dbReference type="InterPro" id="IPR010559">
    <property type="entry name" value="Sig_transdc_His_kin_internal"/>
</dbReference>
<protein>
    <submittedName>
        <fullName evidence="3">Histidine kinase</fullName>
    </submittedName>
</protein>
<keyword evidence="4" id="KW-1185">Reference proteome</keyword>
<dbReference type="Gene3D" id="3.30.565.10">
    <property type="entry name" value="Histidine kinase-like ATPase, C-terminal domain"/>
    <property type="match status" value="1"/>
</dbReference>
<evidence type="ECO:0000313" key="4">
    <source>
        <dbReference type="Proteomes" id="UP001168528"/>
    </source>
</evidence>
<feature type="transmembrane region" description="Helical" evidence="1">
    <location>
        <begin position="12"/>
        <end position="30"/>
    </location>
</feature>
<dbReference type="RefSeq" id="WP_302041744.1">
    <property type="nucleotide sequence ID" value="NZ_JAUKPO010000039.1"/>
</dbReference>
<evidence type="ECO:0000313" key="3">
    <source>
        <dbReference type="EMBL" id="MDO1450944.1"/>
    </source>
</evidence>
<feature type="transmembrane region" description="Helical" evidence="1">
    <location>
        <begin position="125"/>
        <end position="147"/>
    </location>
</feature>
<feature type="transmembrane region" description="Helical" evidence="1">
    <location>
        <begin position="77"/>
        <end position="95"/>
    </location>
</feature>
<name>A0ABT8RFR8_9BACT</name>
<accession>A0ABT8RFR8</accession>
<dbReference type="InterPro" id="IPR050640">
    <property type="entry name" value="Bact_2-comp_sensor_kinase"/>
</dbReference>
<feature type="transmembrane region" description="Helical" evidence="1">
    <location>
        <begin position="42"/>
        <end position="65"/>
    </location>
</feature>
<comment type="caution">
    <text evidence="3">The sequence shown here is derived from an EMBL/GenBank/DDBJ whole genome shotgun (WGS) entry which is preliminary data.</text>
</comment>
<keyword evidence="1" id="KW-0812">Transmembrane</keyword>
<dbReference type="Proteomes" id="UP001168528">
    <property type="component" value="Unassembled WGS sequence"/>
</dbReference>
<dbReference type="EMBL" id="JAUKPO010000039">
    <property type="protein sequence ID" value="MDO1450944.1"/>
    <property type="molecule type" value="Genomic_DNA"/>
</dbReference>
<dbReference type="PANTHER" id="PTHR34220">
    <property type="entry name" value="SENSOR HISTIDINE KINASE YPDA"/>
    <property type="match status" value="1"/>
</dbReference>
<keyword evidence="1" id="KW-0472">Membrane</keyword>
<proteinExistence type="predicted"/>
<reference evidence="3" key="1">
    <citation type="submission" date="2023-07" db="EMBL/GenBank/DDBJ databases">
        <title>The genome sequence of Rhodocytophaga aerolata KACC 12507.</title>
        <authorList>
            <person name="Zhang X."/>
        </authorList>
    </citation>
    <scope>NUCLEOTIDE SEQUENCE</scope>
    <source>
        <strain evidence="3">KACC 12507</strain>
    </source>
</reference>
<sequence>MAILFPIRLSAYSVHALVWVLLGLVLLVFPPLNLSVNLPVQFWIKQAIHFCLYVVAFYVNTLIWVPKLLFENKIGKYIVAILATVIAVTALAWLVEYWLNLPLLMARAFNPTAEPPHGAGHVPKWTIVFTFFSTLMAMGISTTIAAVQKSQKDTLLRQEEVLLRKSLEQQKTDSELSFLKAQINPHFFFNTLNNIYALTMINVEASRQALLKLSRMMRYVLYETQKDTVLLSQEMAFVQDYIELMQLRLTDKVEVVFKQPSPLKEVVIAPMLLLPFVENAFKHGVSALHSSRIFIGIQQMPDSLELDVRNTLFTDQSKSLEQGNGIGLVNTRRRLDLLYPDRYRLSAAADPTQNEYQVHLTLDLS</sequence>
<dbReference type="PANTHER" id="PTHR34220:SF7">
    <property type="entry name" value="SENSOR HISTIDINE KINASE YPDA"/>
    <property type="match status" value="1"/>
</dbReference>